<evidence type="ECO:0000313" key="3">
    <source>
        <dbReference type="EMBL" id="KAI7725913.1"/>
    </source>
</evidence>
<dbReference type="InterPro" id="IPR002160">
    <property type="entry name" value="Prot_inh_Kunz-lg"/>
</dbReference>
<keyword evidence="2" id="KW-1133">Transmembrane helix</keyword>
<dbReference type="PROSITE" id="PS00283">
    <property type="entry name" value="SOYBEAN_KUNITZ"/>
    <property type="match status" value="4"/>
</dbReference>
<dbReference type="PRINTS" id="PR00291">
    <property type="entry name" value="KUNITZINHBTR"/>
</dbReference>
<dbReference type="PANTHER" id="PTHR33107">
    <property type="entry name" value="KUNITZ TRYPSIN INHIBITOR 2"/>
    <property type="match status" value="1"/>
</dbReference>
<dbReference type="Gene3D" id="2.80.10.50">
    <property type="match status" value="7"/>
</dbReference>
<dbReference type="CDD" id="cd23375">
    <property type="entry name" value="beta-trefoil_STI_VvMLP-like"/>
    <property type="match status" value="6"/>
</dbReference>
<dbReference type="Pfam" id="PF00197">
    <property type="entry name" value="Kunitz_legume"/>
    <property type="match status" value="7"/>
</dbReference>
<keyword evidence="4" id="KW-1185">Reference proteome</keyword>
<gene>
    <name evidence="3" type="ORF">M8C21_032425</name>
</gene>
<accession>A0AAD5BM30</accession>
<sequence length="1307" mass="144049">MPAARDGENGGVYPTDYYANKPCPAGVAQSRNDENGVSLTFTPVNPKKGVIRFSTDVNIKFSGSNSCNVSNVWRLNYDKGMKQYAVMLGGVEGNPGPKTLENWFKIEKTNDGYKLVFCPSVCSYCKVMCKDVGIVEDKDGEQRLVLSDDPASFSTFTRTCTGLCVWKWHASFITLKHSVHYKSKTISEYTDFHVPTIYKWQVKTGILLFSLAFILVANSVPAPVLDYNGKYVRTGVEYLVKPAALDGEYGGLYVADFFGEKPCPVGIAQSRDDADGLSLSFAPVNPKKGVIRLSTDVNIKFSGSNNCNESNIWKLEYDKSLKQYAVMVGGVEGNPGPETLENWFKIEKTDDGYKFVFCPSVCSYCKVMCRDVGIVLEEGGARRLALSNDPSKTWAPWESGTWMVLHLAPSMDRPRLLNTANAAPAPAPVLDMHGKPLRAGAEYIVIPLDGQDGGLYVRDIGKKSCSPGVVLSYNDEDGLPMTFTPVNPKKGVIRLSTDVNIKFLGSTTCDVSNIWRLKYDKGMKQYAVMAGGVEGNPGPETLDNWFKIEKSEKTNDAYKFVYCPSVCSYCKVTCSDVGIVEDKDGWRPFYLNHSPTLSNMKTIILLFSLSFIFTANSTPDPVLDAHGKIIRPGHKYRVKPAYSDDYIGGLILRHLGNESCPLAVGQDQGADKGLWLTFTPVNPKERVIRVSTDVNIKFLGSNSCNESNVWRLKYNEFMEQPIVMVGGDEGNPGPKTLDNWFKLEKSTYNAPAPAPVLDVNGKYLRAGAKYTVMSAQDSENGGFFPVLFNNKQCPAGVAQSRLEEDTLSLTFAPVNPKKGVIRLSTDLNIKFSGDTGCNESNVWKIKYDKAMEEYAVMVGGVEGKPGPKTLDNWFKIEKTSDGYKFVFCPSVCSYCKVMCRDVGIVEDENGWQRLALSNDALSLVFFPIHHDSAILLNMTTIILFSLSFAFIFTAYSAPAPPVLDYNGKYLRTGAKYYIMPAALDGEDGGLYVADYGKNPCPAGVAQSRNDENGVSLTFTPVNPKKGVIRVSTDVNIKFSGSNSCNESNVWKMKYDKGMKQYAVMLGGVEGNPGPKTLKNWFKIEKTNEGYKFVFCPSVCSYCNMRWQDVGIAVDEDGAKQMKTIILFSLALIILAANSAPTPAPVLDVNGKYLRTGADYILTPVDYGQHGGLYARDIGKKSCSPGVVLSYNDEDAYMMTFTPVNPKKGVIRLSTDVNIKFSGSAIPCDESNIWRLKYDKGMKKYAVMAGGVEGNPGPETLENWFKIEKTNEGYKFVYCPSVCSYCNVTCSDVGIVEDKDGWKRLALS</sequence>
<dbReference type="Proteomes" id="UP001206925">
    <property type="component" value="Unassembled WGS sequence"/>
</dbReference>
<reference evidence="3" key="1">
    <citation type="submission" date="2022-06" db="EMBL/GenBank/DDBJ databases">
        <title>Uncovering the hologenomic basis of an extraordinary plant invasion.</title>
        <authorList>
            <person name="Bieker V.C."/>
            <person name="Martin M.D."/>
            <person name="Gilbert T."/>
            <person name="Hodgins K."/>
            <person name="Battlay P."/>
            <person name="Petersen B."/>
            <person name="Wilson J."/>
        </authorList>
    </citation>
    <scope>NUCLEOTIDE SEQUENCE</scope>
    <source>
        <strain evidence="3">AA19_3_7</strain>
        <tissue evidence="3">Leaf</tissue>
    </source>
</reference>
<proteinExistence type="inferred from homology"/>
<dbReference type="EMBL" id="JAMZMK010011835">
    <property type="protein sequence ID" value="KAI7725913.1"/>
    <property type="molecule type" value="Genomic_DNA"/>
</dbReference>
<comment type="similarity">
    <text evidence="1">Belongs to the protease inhibitor I3 (leguminous Kunitz-type inhibitor) family.</text>
</comment>
<evidence type="ECO:0000256" key="1">
    <source>
        <dbReference type="ARBA" id="ARBA00005440"/>
    </source>
</evidence>
<evidence type="ECO:0000256" key="2">
    <source>
        <dbReference type="SAM" id="Phobius"/>
    </source>
</evidence>
<organism evidence="3 4">
    <name type="scientific">Ambrosia artemisiifolia</name>
    <name type="common">Common ragweed</name>
    <dbReference type="NCBI Taxonomy" id="4212"/>
    <lineage>
        <taxon>Eukaryota</taxon>
        <taxon>Viridiplantae</taxon>
        <taxon>Streptophyta</taxon>
        <taxon>Embryophyta</taxon>
        <taxon>Tracheophyta</taxon>
        <taxon>Spermatophyta</taxon>
        <taxon>Magnoliopsida</taxon>
        <taxon>eudicotyledons</taxon>
        <taxon>Gunneridae</taxon>
        <taxon>Pentapetalae</taxon>
        <taxon>asterids</taxon>
        <taxon>campanulids</taxon>
        <taxon>Asterales</taxon>
        <taxon>Asteraceae</taxon>
        <taxon>Asteroideae</taxon>
        <taxon>Heliantheae alliance</taxon>
        <taxon>Heliantheae</taxon>
        <taxon>Ambrosia</taxon>
    </lineage>
</organism>
<dbReference type="SUPFAM" id="SSF50386">
    <property type="entry name" value="STI-like"/>
    <property type="match status" value="7"/>
</dbReference>
<comment type="caution">
    <text evidence="3">The sequence shown here is derived from an EMBL/GenBank/DDBJ whole genome shotgun (WGS) entry which is preliminary data.</text>
</comment>
<keyword evidence="2" id="KW-0472">Membrane</keyword>
<protein>
    <submittedName>
        <fullName evidence="3">Uncharacterized protein</fullName>
    </submittedName>
</protein>
<feature type="transmembrane region" description="Helical" evidence="2">
    <location>
        <begin position="934"/>
        <end position="955"/>
    </location>
</feature>
<dbReference type="GO" id="GO:0004866">
    <property type="term" value="F:endopeptidase inhibitor activity"/>
    <property type="evidence" value="ECO:0007669"/>
    <property type="project" value="InterPro"/>
</dbReference>
<name>A0AAD5BM30_AMBAR</name>
<feature type="non-terminal residue" evidence="3">
    <location>
        <position position="1307"/>
    </location>
</feature>
<dbReference type="InterPro" id="IPR011065">
    <property type="entry name" value="Kunitz_inhibitor_STI-like_sf"/>
</dbReference>
<keyword evidence="2" id="KW-0812">Transmembrane</keyword>
<dbReference type="SMART" id="SM00452">
    <property type="entry name" value="STI"/>
    <property type="match status" value="7"/>
</dbReference>
<evidence type="ECO:0000313" key="4">
    <source>
        <dbReference type="Proteomes" id="UP001206925"/>
    </source>
</evidence>
<dbReference type="PANTHER" id="PTHR33107:SF87">
    <property type="entry name" value="21 KDA SEED PROTEIN-RELATED"/>
    <property type="match status" value="1"/>
</dbReference>